<dbReference type="Gene3D" id="2.40.160.60">
    <property type="entry name" value="Outer membrane protein transport protein (OMPP1/FadL/TodX)"/>
    <property type="match status" value="1"/>
</dbReference>
<keyword evidence="3" id="KW-1134">Transmembrane beta strand</keyword>
<comment type="subcellular location">
    <subcellularLocation>
        <location evidence="1">Cell outer membrane</location>
        <topology evidence="1">Multi-pass membrane protein</topology>
    </subcellularLocation>
</comment>
<sequence length="475" mass="50264">MTSLPSARLARTVATSRFFYFNQASRYLLAASSLTALSLSLSISAAHAAGLEYSKQSVAPFFEPGNYAELSYAYIDPKIEGTDIAGNKIDDMMDDFDLPGAAIKIAPTTNTALALIYEKPFGVDTKYPAGNIFNNEMGPTEARIETTGITLLGGGKVTNNIWLYGGLEHQTLKGKVTGAQPVGMTTAVAEVLDLVGAAFGVPTLAEYNNLVDKQNNGTISAAEAAALETVNGLATPVAEAPTYYTLDFEDKSTLAPVLGMAYEIPEIALRAALTYRAPAKYQVAGVENLQVILPPAAGGDGVTPSPATDEVALPLSGKSEVKMPQSLNFDFQTGLSEKYQLLGMLNARWVDWSDFSVTPPVATVATQEPLAAYKKDGYAVEVALGKQFNPQLSGEIRAGYDHGTGAPLSLLGPYDAITTLGLGAQYKLSEQLSVSAGGQYMWFEGGPVDTKVDGRVANIDDGTGYALGMKLGYHF</sequence>
<evidence type="ECO:0000256" key="7">
    <source>
        <dbReference type="ARBA" id="ARBA00023237"/>
    </source>
</evidence>
<proteinExistence type="inferred from homology"/>
<evidence type="ECO:0000256" key="1">
    <source>
        <dbReference type="ARBA" id="ARBA00004571"/>
    </source>
</evidence>
<evidence type="ECO:0000313" key="10">
    <source>
        <dbReference type="Proteomes" id="UP000664161"/>
    </source>
</evidence>
<keyword evidence="4" id="KW-0812">Transmembrane</keyword>
<feature type="chain" id="PRO_5043498541" evidence="8">
    <location>
        <begin position="49"/>
        <end position="475"/>
    </location>
</feature>
<reference evidence="9 10" key="1">
    <citation type="submission" date="2021-03" db="EMBL/GenBank/DDBJ databases">
        <authorList>
            <person name="Shang D.-D."/>
            <person name="Du Z.-J."/>
            <person name="Chen G.-J."/>
        </authorList>
    </citation>
    <scope>NUCLEOTIDE SEQUENCE [LARGE SCALE GENOMIC DNA]</scope>
    <source>
        <strain evidence="9 10">F2608</strain>
    </source>
</reference>
<dbReference type="GO" id="GO:0009279">
    <property type="term" value="C:cell outer membrane"/>
    <property type="evidence" value="ECO:0007669"/>
    <property type="project" value="UniProtKB-SubCell"/>
</dbReference>
<accession>A0AAW4IY24</accession>
<dbReference type="SUPFAM" id="SSF56935">
    <property type="entry name" value="Porins"/>
    <property type="match status" value="1"/>
</dbReference>
<evidence type="ECO:0000256" key="8">
    <source>
        <dbReference type="SAM" id="SignalP"/>
    </source>
</evidence>
<dbReference type="Proteomes" id="UP000664161">
    <property type="component" value="Unassembled WGS sequence"/>
</dbReference>
<evidence type="ECO:0000256" key="5">
    <source>
        <dbReference type="ARBA" id="ARBA00022729"/>
    </source>
</evidence>
<dbReference type="PANTHER" id="PTHR35093:SF8">
    <property type="entry name" value="OUTER MEMBRANE PROTEIN NMB0088-RELATED"/>
    <property type="match status" value="1"/>
</dbReference>
<evidence type="ECO:0000256" key="6">
    <source>
        <dbReference type="ARBA" id="ARBA00023136"/>
    </source>
</evidence>
<dbReference type="InterPro" id="IPR005017">
    <property type="entry name" value="OMPP1/FadL/TodX"/>
</dbReference>
<evidence type="ECO:0000313" key="9">
    <source>
        <dbReference type="EMBL" id="MBO1517142.1"/>
    </source>
</evidence>
<feature type="signal peptide" evidence="8">
    <location>
        <begin position="1"/>
        <end position="48"/>
    </location>
</feature>
<keyword evidence="5 8" id="KW-0732">Signal</keyword>
<dbReference type="GO" id="GO:0015483">
    <property type="term" value="F:long-chain fatty acid transporting porin activity"/>
    <property type="evidence" value="ECO:0007669"/>
    <property type="project" value="TreeGrafter"/>
</dbReference>
<gene>
    <name evidence="9" type="ORF">J3491_07315</name>
</gene>
<comment type="caution">
    <text evidence="9">The sequence shown here is derived from an EMBL/GenBank/DDBJ whole genome shotgun (WGS) entry which is preliminary data.</text>
</comment>
<dbReference type="PANTHER" id="PTHR35093">
    <property type="entry name" value="OUTER MEMBRANE PROTEIN NMB0088-RELATED"/>
    <property type="match status" value="1"/>
</dbReference>
<comment type="similarity">
    <text evidence="2">Belongs to the OmpP1/FadL family.</text>
</comment>
<dbReference type="EMBL" id="JAGBKN010000013">
    <property type="protein sequence ID" value="MBO1517142.1"/>
    <property type="molecule type" value="Genomic_DNA"/>
</dbReference>
<dbReference type="AlphaFoldDB" id="A0AAW4IY24"/>
<evidence type="ECO:0000256" key="3">
    <source>
        <dbReference type="ARBA" id="ARBA00022452"/>
    </source>
</evidence>
<dbReference type="Pfam" id="PF03349">
    <property type="entry name" value="Toluene_X"/>
    <property type="match status" value="1"/>
</dbReference>
<keyword evidence="7" id="KW-0998">Cell outer membrane</keyword>
<protein>
    <submittedName>
        <fullName evidence="9">Outer membrane protein transport protein</fullName>
    </submittedName>
</protein>
<name>A0AAW4IY24_9GAMM</name>
<keyword evidence="6" id="KW-0472">Membrane</keyword>
<dbReference type="RefSeq" id="WP_207969685.1">
    <property type="nucleotide sequence ID" value="NZ_JAGBKN010000013.1"/>
</dbReference>
<keyword evidence="10" id="KW-1185">Reference proteome</keyword>
<evidence type="ECO:0000256" key="2">
    <source>
        <dbReference type="ARBA" id="ARBA00008163"/>
    </source>
</evidence>
<organism evidence="9 10">
    <name type="scientific">Psychrobacter halodurans</name>
    <dbReference type="NCBI Taxonomy" id="2818439"/>
    <lineage>
        <taxon>Bacteria</taxon>
        <taxon>Pseudomonadati</taxon>
        <taxon>Pseudomonadota</taxon>
        <taxon>Gammaproteobacteria</taxon>
        <taxon>Moraxellales</taxon>
        <taxon>Moraxellaceae</taxon>
        <taxon>Psychrobacter</taxon>
    </lineage>
</organism>
<evidence type="ECO:0000256" key="4">
    <source>
        <dbReference type="ARBA" id="ARBA00022692"/>
    </source>
</evidence>